<evidence type="ECO:0000256" key="4">
    <source>
        <dbReference type="ARBA" id="ARBA00023157"/>
    </source>
</evidence>
<organism evidence="8 9">
    <name type="scientific">Cryptolaemus montrouzieri</name>
    <dbReference type="NCBI Taxonomy" id="559131"/>
    <lineage>
        <taxon>Eukaryota</taxon>
        <taxon>Metazoa</taxon>
        <taxon>Ecdysozoa</taxon>
        <taxon>Arthropoda</taxon>
        <taxon>Hexapoda</taxon>
        <taxon>Insecta</taxon>
        <taxon>Pterygota</taxon>
        <taxon>Neoptera</taxon>
        <taxon>Endopterygota</taxon>
        <taxon>Coleoptera</taxon>
        <taxon>Polyphaga</taxon>
        <taxon>Cucujiformia</taxon>
        <taxon>Coccinelloidea</taxon>
        <taxon>Coccinellidae</taxon>
        <taxon>Scymninae</taxon>
        <taxon>Scymnini</taxon>
        <taxon>Cryptolaemus</taxon>
    </lineage>
</organism>
<dbReference type="PANTHER" id="PTHR43142">
    <property type="entry name" value="CARBOXYLIC ESTER HYDROLASE"/>
    <property type="match status" value="1"/>
</dbReference>
<accession>A0ABD2NTX3</accession>
<evidence type="ECO:0000256" key="3">
    <source>
        <dbReference type="ARBA" id="ARBA00022801"/>
    </source>
</evidence>
<keyword evidence="6" id="KW-0732">Signal</keyword>
<dbReference type="GO" id="GO:0052689">
    <property type="term" value="F:carboxylic ester hydrolase activity"/>
    <property type="evidence" value="ECO:0007669"/>
    <property type="project" value="UniProtKB-KW"/>
</dbReference>
<feature type="domain" description="Carboxylesterase type B" evidence="7">
    <location>
        <begin position="21"/>
        <end position="441"/>
    </location>
</feature>
<dbReference type="EC" id="3.1.1.-" evidence="6"/>
<evidence type="ECO:0000256" key="6">
    <source>
        <dbReference type="RuleBase" id="RU361235"/>
    </source>
</evidence>
<evidence type="ECO:0000256" key="1">
    <source>
        <dbReference type="ARBA" id="ARBA00005964"/>
    </source>
</evidence>
<keyword evidence="4" id="KW-1015">Disulfide bond</keyword>
<evidence type="ECO:0000259" key="7">
    <source>
        <dbReference type="Pfam" id="PF00135"/>
    </source>
</evidence>
<dbReference type="SUPFAM" id="SSF53474">
    <property type="entry name" value="alpha/beta-Hydrolases"/>
    <property type="match status" value="1"/>
</dbReference>
<dbReference type="PANTHER" id="PTHR43142:SF1">
    <property type="entry name" value="CARBOXYLIC ESTER HYDROLASE"/>
    <property type="match status" value="1"/>
</dbReference>
<proteinExistence type="inferred from homology"/>
<feature type="signal peptide" evidence="6">
    <location>
        <begin position="1"/>
        <end position="16"/>
    </location>
</feature>
<evidence type="ECO:0000256" key="5">
    <source>
        <dbReference type="ARBA" id="ARBA00023180"/>
    </source>
</evidence>
<comment type="similarity">
    <text evidence="1 6">Belongs to the type-B carboxylesterase/lipase family.</text>
</comment>
<evidence type="ECO:0000313" key="8">
    <source>
        <dbReference type="EMBL" id="KAL3282172.1"/>
    </source>
</evidence>
<keyword evidence="9" id="KW-1185">Reference proteome</keyword>
<keyword evidence="5" id="KW-0325">Glycoprotein</keyword>
<name>A0ABD2NTX3_9CUCU</name>
<dbReference type="EMBL" id="JABFTP020000144">
    <property type="protein sequence ID" value="KAL3282172.1"/>
    <property type="molecule type" value="Genomic_DNA"/>
</dbReference>
<keyword evidence="3 6" id="KW-0378">Hydrolase</keyword>
<protein>
    <recommendedName>
        <fullName evidence="6">Carboxylic ester hydrolase</fullName>
        <ecNumber evidence="6">3.1.1.-</ecNumber>
    </recommendedName>
</protein>
<evidence type="ECO:0000313" key="9">
    <source>
        <dbReference type="Proteomes" id="UP001516400"/>
    </source>
</evidence>
<dbReference type="Pfam" id="PF00135">
    <property type="entry name" value="COesterase"/>
    <property type="match status" value="1"/>
</dbReference>
<sequence>MYIFFFCSLFLSAVLANNFNPKVAISDGELQGSIMKTRGGRAISAFQGIPYAEPPLGELRFKAPVPIKRWEGILDATKPPEACPQQNFFNPSEIIGEEDCLYLNVYTPQLPHETTELLPVIVYLHGGAFICGSSRSDYLGPEYLLDRNFVLVTLNYRLGALGFLSTNDNISPGNYGLKDQSLTLKWVKKNIKQFGGDPDSVTVAGISAGGSSAHYQMLSPLNKGLFKGIISQSGSSLCVWSQNTKEENIKNAEKLAKHFGCPTDTSSELVECLKKVEVSKLVEASDIFNEWEASFTIPFRPTVEPQSTEAFLTDTPANLLNSGNFNDVPLLTGLTKDEGILLAARFVNKPELFDQLNEDFNNKITSALAYKQFVTNSDIVTEKIKKFYFGDKKKLTMENSFRDLINVYGDALFGKCFIDAVLGHLKVSKHPVYAYLFAKQGA</sequence>
<dbReference type="AlphaFoldDB" id="A0ABD2NTX3"/>
<feature type="chain" id="PRO_5044525733" description="Carboxylic ester hydrolase" evidence="6">
    <location>
        <begin position="17"/>
        <end position="442"/>
    </location>
</feature>
<dbReference type="InterPro" id="IPR019826">
    <property type="entry name" value="Carboxylesterase_B_AS"/>
</dbReference>
<dbReference type="PROSITE" id="PS00941">
    <property type="entry name" value="CARBOXYLESTERASE_B_2"/>
    <property type="match status" value="1"/>
</dbReference>
<dbReference type="InterPro" id="IPR002018">
    <property type="entry name" value="CarbesteraseB"/>
</dbReference>
<reference evidence="8 9" key="1">
    <citation type="journal article" date="2021" name="BMC Biol.">
        <title>Horizontally acquired antibacterial genes associated with adaptive radiation of ladybird beetles.</title>
        <authorList>
            <person name="Li H.S."/>
            <person name="Tang X.F."/>
            <person name="Huang Y.H."/>
            <person name="Xu Z.Y."/>
            <person name="Chen M.L."/>
            <person name="Du X.Y."/>
            <person name="Qiu B.Y."/>
            <person name="Chen P.T."/>
            <person name="Zhang W."/>
            <person name="Slipinski A."/>
            <person name="Escalona H.E."/>
            <person name="Waterhouse R.M."/>
            <person name="Zwick A."/>
            <person name="Pang H."/>
        </authorList>
    </citation>
    <scope>NUCLEOTIDE SEQUENCE [LARGE SCALE GENOMIC DNA]</scope>
    <source>
        <strain evidence="8">SYSU2018</strain>
    </source>
</reference>
<evidence type="ECO:0000256" key="2">
    <source>
        <dbReference type="ARBA" id="ARBA00022487"/>
    </source>
</evidence>
<dbReference type="InterPro" id="IPR019819">
    <property type="entry name" value="Carboxylesterase_B_CS"/>
</dbReference>
<dbReference type="Proteomes" id="UP001516400">
    <property type="component" value="Unassembled WGS sequence"/>
</dbReference>
<dbReference type="InterPro" id="IPR029058">
    <property type="entry name" value="AB_hydrolase_fold"/>
</dbReference>
<dbReference type="PROSITE" id="PS00122">
    <property type="entry name" value="CARBOXYLESTERASE_B_1"/>
    <property type="match status" value="1"/>
</dbReference>
<dbReference type="Gene3D" id="3.40.50.1820">
    <property type="entry name" value="alpha/beta hydrolase"/>
    <property type="match status" value="1"/>
</dbReference>
<keyword evidence="2" id="KW-0719">Serine esterase</keyword>
<gene>
    <name evidence="8" type="ORF">HHI36_005366</name>
</gene>
<comment type="caution">
    <text evidence="8">The sequence shown here is derived from an EMBL/GenBank/DDBJ whole genome shotgun (WGS) entry which is preliminary data.</text>
</comment>